<feature type="repeat" description="TPR" evidence="1">
    <location>
        <begin position="83"/>
        <end position="116"/>
    </location>
</feature>
<dbReference type="InterPro" id="IPR050834">
    <property type="entry name" value="Glycosyltransf_2"/>
</dbReference>
<dbReference type="CDD" id="cd00761">
    <property type="entry name" value="Glyco_tranf_GTA_type"/>
    <property type="match status" value="1"/>
</dbReference>
<accession>A0A941GRU3</accession>
<sequence length="1918" mass="220374">MVDVHEDKAVKAAKYRQSGVKQEEEGDIIGEIASYKKAIALDSQQPHWVYFTLGKLLLDQGEWKEAIAVYLQGISLYQDQADWGVYVNLGDALNGLGKLDEAAAAYREAIKLQPERRWVEYKLGAVLFNRGMGLVEEGKVEEAMGYFEQIDQIEDWEKGNLIPWPQQNGINWPGYACDVLSVGAGNVTKLETNRQNINQNPPPPREKLANTQPWPKITIVTPSFNQGEYIEETILSVLNQGYPNLEYIIVDGGSTDGTREILEKYNSRVTKIIIEPDTGQSNAINKGFRQGTGELMTWLNSDDLLFPGALHQASKTYLQHECDLIAGICLIHQERRIIGVRKPRTSQEDFTVESLADVSHLWCSGHYFIQPEVIFTRRVWEKAGGRLREDLEYVMDYDLWMRMAAAGARIKVIGWPLAGYRSHPHQKTADYQRNGACMMEHLRVRDEYYSLAPSGERLEEIREKILGVVGAGLMITCVPQPENKIQNPPQTHQYSPQKNQNLPGGWAIAGDNLEAGLGITDHLPGVWVITGDNLEALELASLTVVVLLVQLKNELEIIRKLREKGFQGLLVGWFWQNNCNYCQNVQVADAVDVCIPAWGVLGGVLQNSKSIVTEAVPIFGEGNGVQEAVDWGALSEEGRKGFVWERHGWVHSLERIWGILKKISTKDLTILRSSAINRTVGKGVRGNQGVLTGKSQTLNLKGNSQDWVRVMAEQKAVWDYIKLGEELVAAGKLDEAIRNYQEALGFYPENGVLYRSLGVAQEKTGDRSGQKESYRQALRWEKEHPFWVYGVLGNLLLESGEWTEALEVCQQGVELYPDNANGYRLLGMVQEKVGDVAGEIASYKKAIELNAQQPIWVYTTLAKLLKEEFRVTEAIAIYQQIVELKGKEVNRDYVQIAEKYLAENKLEKAVIVYQQIVSPEPKYDFYLMKASFEGESLKQAIASYKQNQGDRPIYLSEIEKLPVIPGISVVTCCMNRNENLVKSLKTWIQVAEIDEIIIVDWNSNITVKESLQQAGIKDERIIIVRVVDQPRWILTFAYNVGLQLARHEKILKIDADNQITPDFFEKNKLESKSEFLAGNWRKQEVTHYNGTFSAWKQQLIQIGYFNEYIRTYGWDDSDLYERLSGWGYERKLLLEETLDNVKHDDDERLRDSIPYAQEKVNSQSEAIKEVQSLPYYHIQFNRLLTYSLPDWNNKKEKNDYQVYLNNDEQDKQDNCCSQLILEIAKQPVNISDNLVKLISQIVIARSLALYYDDDSWICNFNNQSIDLVNSVNNINNENLNLQPRHEIVLITTLYDEKREERCYEYSQCLLKNLKSNQFSKIVVLFEGYDHECQKKDQCFMASNLQFLQNKYSELVEVHNIDQRPTYDDILDFAGNNLQNKIVIISNADIYFDESLSKIHKIDFDKNVIVLSRRELNHNSEMIRNSDNGLPNYLSADVWGFKIPLNKDFRGNYQIGTFFCDSFFNNQLYLSSNYSVYNPCLTIKAYHLHDESYNSSDAKKLDSSLIEKLWTSEYELCNKQNPVVGLPWCKVEDIVNNKKYYSSAQYYQDYNLLVSIGKTNPLNAIIIIQEILNIDLLYNFKIWINPIVTNNDGDKKHYYNLIKDYVEFLSNSRLSMYFASGNYVQAKYPQLKCSTCQSKEQVIEKIAEIKNLTQSDIIELIIDNSLYGSREDGQNLLNYEWNRTWLEQISNNKIFSIYKKCWEVDIQKRENFLNQASQEQPLVTIVTSVYKGVDFIQGFLENITEQTIFSQCELILIDGNSPQNEGEIIQRFIAEHGFTNIQYHRFDEDPGLYECWNIAIRKGKGKYVTNANLDDRRSPLHLEILAKYLEDNPYHAAVSSALVVTYQPYEDWNLFTPDEVWFEGMSGKIGFDDLYTFNDNVLISRNTLHCMPVWRRELHEKYGYFDGATRLGKSCITPR</sequence>
<dbReference type="Proteomes" id="UP000767446">
    <property type="component" value="Unassembled WGS sequence"/>
</dbReference>
<keyword evidence="3" id="KW-0808">Transferase</keyword>
<feature type="domain" description="Glycosyltransferase 2-like" evidence="2">
    <location>
        <begin position="1723"/>
        <end position="1855"/>
    </location>
</feature>
<dbReference type="Gene3D" id="3.90.550.10">
    <property type="entry name" value="Spore Coat Polysaccharide Biosynthesis Protein SpsA, Chain A"/>
    <property type="match status" value="3"/>
</dbReference>
<dbReference type="EMBL" id="JADQBC010000051">
    <property type="protein sequence ID" value="MBR8828001.1"/>
    <property type="molecule type" value="Genomic_DNA"/>
</dbReference>
<comment type="caution">
    <text evidence="3">The sequence shown here is derived from an EMBL/GenBank/DDBJ whole genome shotgun (WGS) entry which is preliminary data.</text>
</comment>
<dbReference type="PANTHER" id="PTHR43685">
    <property type="entry name" value="GLYCOSYLTRANSFERASE"/>
    <property type="match status" value="1"/>
</dbReference>
<reference evidence="3" key="1">
    <citation type="submission" date="2021-02" db="EMBL/GenBank/DDBJ databases">
        <title>Metagenome analyses of Stigonema ocellatum DSM 106950, Chlorogloea purpurea SAG 13.99 and Gomphosphaeria aponina DSM 107014.</title>
        <authorList>
            <person name="Marter P."/>
            <person name="Huang S."/>
        </authorList>
    </citation>
    <scope>NUCLEOTIDE SEQUENCE</scope>
    <source>
        <strain evidence="3">JP213</strain>
    </source>
</reference>
<dbReference type="EC" id="2.4.-.-" evidence="3"/>
<protein>
    <submittedName>
        <fullName evidence="3">Glycosyltransferase</fullName>
        <ecNumber evidence="3">2.4.-.-</ecNumber>
    </submittedName>
</protein>
<dbReference type="CDD" id="cd06433">
    <property type="entry name" value="GT_2_WfgS_like"/>
    <property type="match status" value="1"/>
</dbReference>
<keyword evidence="3" id="KW-0328">Glycosyltransferase</keyword>
<dbReference type="PROSITE" id="PS50293">
    <property type="entry name" value="TPR_REGION"/>
    <property type="match status" value="1"/>
</dbReference>
<evidence type="ECO:0000313" key="4">
    <source>
        <dbReference type="Proteomes" id="UP000767446"/>
    </source>
</evidence>
<evidence type="ECO:0000313" key="3">
    <source>
        <dbReference type="EMBL" id="MBR8828001.1"/>
    </source>
</evidence>
<evidence type="ECO:0000259" key="2">
    <source>
        <dbReference type="Pfam" id="PF00535"/>
    </source>
</evidence>
<organism evidence="3 4">
    <name type="scientific">Gomphosphaeria aponina SAG 52.96 = DSM 107014</name>
    <dbReference type="NCBI Taxonomy" id="1521640"/>
    <lineage>
        <taxon>Bacteria</taxon>
        <taxon>Bacillati</taxon>
        <taxon>Cyanobacteriota</taxon>
        <taxon>Cyanophyceae</taxon>
        <taxon>Oscillatoriophycideae</taxon>
        <taxon>Chroococcales</taxon>
        <taxon>Gomphosphaeriaceae</taxon>
        <taxon>Gomphosphaeria</taxon>
    </lineage>
</organism>
<dbReference type="Pfam" id="PF00535">
    <property type="entry name" value="Glycos_transf_2"/>
    <property type="match status" value="3"/>
</dbReference>
<feature type="domain" description="Glycosyltransferase 2-like" evidence="2">
    <location>
        <begin position="218"/>
        <end position="335"/>
    </location>
</feature>
<dbReference type="SUPFAM" id="SSF48452">
    <property type="entry name" value="TPR-like"/>
    <property type="match status" value="2"/>
</dbReference>
<feature type="repeat" description="TPR" evidence="1">
    <location>
        <begin position="820"/>
        <end position="853"/>
    </location>
</feature>
<evidence type="ECO:0000256" key="1">
    <source>
        <dbReference type="PROSITE-ProRule" id="PRU00339"/>
    </source>
</evidence>
<name>A0A941GRU3_9CHRO</name>
<dbReference type="InterPro" id="IPR001173">
    <property type="entry name" value="Glyco_trans_2-like"/>
</dbReference>
<dbReference type="SUPFAM" id="SSF53448">
    <property type="entry name" value="Nucleotide-diphospho-sugar transferases"/>
    <property type="match status" value="3"/>
</dbReference>
<dbReference type="PROSITE" id="PS50005">
    <property type="entry name" value="TPR"/>
    <property type="match status" value="5"/>
</dbReference>
<proteinExistence type="predicted"/>
<dbReference type="GO" id="GO:0016757">
    <property type="term" value="F:glycosyltransferase activity"/>
    <property type="evidence" value="ECO:0007669"/>
    <property type="project" value="UniProtKB-KW"/>
</dbReference>
<dbReference type="InterPro" id="IPR011990">
    <property type="entry name" value="TPR-like_helical_dom_sf"/>
</dbReference>
<feature type="repeat" description="TPR" evidence="1">
    <location>
        <begin position="47"/>
        <end position="80"/>
    </location>
</feature>
<dbReference type="InterPro" id="IPR029044">
    <property type="entry name" value="Nucleotide-diphossugar_trans"/>
</dbReference>
<feature type="domain" description="Glycosyltransferase 2-like" evidence="2">
    <location>
        <begin position="968"/>
        <end position="1066"/>
    </location>
</feature>
<dbReference type="SMART" id="SM00028">
    <property type="entry name" value="TPR"/>
    <property type="match status" value="9"/>
</dbReference>
<gene>
    <name evidence="3" type="ORF">DSM107014_08890</name>
</gene>
<feature type="repeat" description="TPR" evidence="1">
    <location>
        <begin position="717"/>
        <end position="750"/>
    </location>
</feature>
<dbReference type="Pfam" id="PF13432">
    <property type="entry name" value="TPR_16"/>
    <property type="match status" value="3"/>
</dbReference>
<dbReference type="InterPro" id="IPR019734">
    <property type="entry name" value="TPR_rpt"/>
</dbReference>
<dbReference type="PANTHER" id="PTHR43685:SF2">
    <property type="entry name" value="GLYCOSYLTRANSFERASE 2-LIKE DOMAIN-CONTAINING PROTEIN"/>
    <property type="match status" value="1"/>
</dbReference>
<keyword evidence="1" id="KW-0802">TPR repeat</keyword>
<feature type="repeat" description="TPR" evidence="1">
    <location>
        <begin position="786"/>
        <end position="819"/>
    </location>
</feature>
<dbReference type="Gene3D" id="1.25.40.10">
    <property type="entry name" value="Tetratricopeptide repeat domain"/>
    <property type="match status" value="2"/>
</dbReference>